<dbReference type="PANTHER" id="PTHR42951:SF4">
    <property type="entry name" value="ACYL-COENZYME A THIOESTERASE MBLAC2"/>
    <property type="match status" value="1"/>
</dbReference>
<dbReference type="Pfam" id="PF00753">
    <property type="entry name" value="Lactamase_B"/>
    <property type="match status" value="1"/>
</dbReference>
<protein>
    <submittedName>
        <fullName evidence="3">Quinoprotein relay system zinc metallohydrolase 2</fullName>
    </submittedName>
</protein>
<keyword evidence="4" id="KW-1185">Reference proteome</keyword>
<sequence length="301" mass="31546">MACAAFAALGPAWGGVALPFDVVEAAPGLFVHTGRHEETSQANRGDIANVGFIVGERCVAVIDTGGSLAIGQALAAAVRRATDRPVCYVINTHMHPDHVFGNAAFAGGAARFVGAASLPEALAARAAHYEAGLAEALGDAAAGSRIVAPDLLVDDRLRLDLGGRALVLQRWPTAHTNNDLTVFDEASGTLWLGDLLFDERIPSVDGSIKGWIAVGARLREQAVSRVIPGHGRIAPPWPAALDAQSRYLQQVAASVRAALAAGKTLRETVDAANPADADGWLLADAYHRRNVTAAYAELEWE</sequence>
<evidence type="ECO:0000313" key="3">
    <source>
        <dbReference type="EMBL" id="NMG44090.1"/>
    </source>
</evidence>
<evidence type="ECO:0000256" key="1">
    <source>
        <dbReference type="ARBA" id="ARBA00005250"/>
    </source>
</evidence>
<organism evidence="3 4">
    <name type="scientific">Aromatoleum toluvorans</name>
    <dbReference type="NCBI Taxonomy" id="92002"/>
    <lineage>
        <taxon>Bacteria</taxon>
        <taxon>Pseudomonadati</taxon>
        <taxon>Pseudomonadota</taxon>
        <taxon>Betaproteobacteria</taxon>
        <taxon>Rhodocyclales</taxon>
        <taxon>Rhodocyclaceae</taxon>
        <taxon>Aromatoleum</taxon>
    </lineage>
</organism>
<dbReference type="NCBIfam" id="TIGR04559">
    <property type="entry name" value="SoxH_rel_PQQ_2"/>
    <property type="match status" value="1"/>
</dbReference>
<dbReference type="CDD" id="cd16282">
    <property type="entry name" value="metallo-hydrolase-like_MBL-fold"/>
    <property type="match status" value="1"/>
</dbReference>
<comment type="similarity">
    <text evidence="1">Belongs to the metallo-beta-lactamase superfamily. Class-B beta-lactamase family.</text>
</comment>
<dbReference type="InterPro" id="IPR050855">
    <property type="entry name" value="NDM-1-like"/>
</dbReference>
<dbReference type="InterPro" id="IPR030829">
    <property type="entry name" value="SoxH-rel_PQQ_2"/>
</dbReference>
<feature type="domain" description="Metallo-beta-lactamase" evidence="2">
    <location>
        <begin position="47"/>
        <end position="230"/>
    </location>
</feature>
<dbReference type="SMART" id="SM00849">
    <property type="entry name" value="Lactamase_B"/>
    <property type="match status" value="1"/>
</dbReference>
<gene>
    <name evidence="3" type="ORF">GPA22_10150</name>
</gene>
<name>A0ABX1Q0N6_9RHOO</name>
<evidence type="ECO:0000259" key="2">
    <source>
        <dbReference type="SMART" id="SM00849"/>
    </source>
</evidence>
<dbReference type="PANTHER" id="PTHR42951">
    <property type="entry name" value="METALLO-BETA-LACTAMASE DOMAIN-CONTAINING"/>
    <property type="match status" value="1"/>
</dbReference>
<dbReference type="SUPFAM" id="SSF56281">
    <property type="entry name" value="Metallo-hydrolase/oxidoreductase"/>
    <property type="match status" value="1"/>
</dbReference>
<proteinExistence type="inferred from homology"/>
<evidence type="ECO:0000313" key="4">
    <source>
        <dbReference type="Proteomes" id="UP000623795"/>
    </source>
</evidence>
<comment type="caution">
    <text evidence="3">The sequence shown here is derived from an EMBL/GenBank/DDBJ whole genome shotgun (WGS) entry which is preliminary data.</text>
</comment>
<dbReference type="Proteomes" id="UP000623795">
    <property type="component" value="Unassembled WGS sequence"/>
</dbReference>
<dbReference type="InterPro" id="IPR036866">
    <property type="entry name" value="RibonucZ/Hydroxyglut_hydro"/>
</dbReference>
<dbReference type="EMBL" id="WTVN01000013">
    <property type="protein sequence ID" value="NMG44090.1"/>
    <property type="molecule type" value="Genomic_DNA"/>
</dbReference>
<reference evidence="3 4" key="1">
    <citation type="submission" date="2019-12" db="EMBL/GenBank/DDBJ databases">
        <title>Comparative genomics gives insights into the taxonomy of the Azoarcus-Aromatoleum group and reveals separate origins of nif in the plant-associated Azoarcus and non-plant-associated Aromatoleum sub-groups.</title>
        <authorList>
            <person name="Lafos M."/>
            <person name="Maluk M."/>
            <person name="Batista M."/>
            <person name="Junghare M."/>
            <person name="Carmona M."/>
            <person name="Faoro H."/>
            <person name="Cruz L.M."/>
            <person name="Battistoni F."/>
            <person name="De Souza E."/>
            <person name="Pedrosa F."/>
            <person name="Chen W.-M."/>
            <person name="Poole P.S."/>
            <person name="Dixon R.A."/>
            <person name="James E.K."/>
        </authorList>
    </citation>
    <scope>NUCLEOTIDE SEQUENCE [LARGE SCALE GENOMIC DNA]</scope>
    <source>
        <strain evidence="3 4">Td21</strain>
    </source>
</reference>
<dbReference type="Gene3D" id="3.60.15.10">
    <property type="entry name" value="Ribonuclease Z/Hydroxyacylglutathione hydrolase-like"/>
    <property type="match status" value="1"/>
</dbReference>
<dbReference type="InterPro" id="IPR001279">
    <property type="entry name" value="Metallo-B-lactamas"/>
</dbReference>
<accession>A0ABX1Q0N6</accession>